<keyword evidence="1" id="KW-0812">Transmembrane</keyword>
<feature type="transmembrane region" description="Helical" evidence="1">
    <location>
        <begin position="76"/>
        <end position="97"/>
    </location>
</feature>
<dbReference type="EMBL" id="BAAAQX010000048">
    <property type="protein sequence ID" value="GAA2215252.1"/>
    <property type="molecule type" value="Genomic_DNA"/>
</dbReference>
<gene>
    <name evidence="2" type="ORF">GCM10009850_107190</name>
</gene>
<accession>A0ABP5PU15</accession>
<evidence type="ECO:0000256" key="1">
    <source>
        <dbReference type="SAM" id="Phobius"/>
    </source>
</evidence>
<sequence>MVRLVLRVVGFELKGLVAIGLWVLRRRQGVPEGATAVSYAKEQAFVLTLFAFAMAVETVVIDLLLVALGVPAWLRFGVLIADLYGLLFVAVMAAGCATRPHVVTREELHIRYGVYFELRVPRERIVAVRSSRSLNEDSMVSVKDGRLAVAVSSRTNVTVELDGPVTVVRPLGRRAEVSSIRFFADSPEVVLAALRAEEATHS</sequence>
<protein>
    <recommendedName>
        <fullName evidence="4">Integral membrane protein</fullName>
    </recommendedName>
</protein>
<reference evidence="3" key="1">
    <citation type="journal article" date="2019" name="Int. J. Syst. Evol. Microbiol.">
        <title>The Global Catalogue of Microorganisms (GCM) 10K type strain sequencing project: providing services to taxonomists for standard genome sequencing and annotation.</title>
        <authorList>
            <consortium name="The Broad Institute Genomics Platform"/>
            <consortium name="The Broad Institute Genome Sequencing Center for Infectious Disease"/>
            <person name="Wu L."/>
            <person name="Ma J."/>
        </authorList>
    </citation>
    <scope>NUCLEOTIDE SEQUENCE [LARGE SCALE GENOMIC DNA]</scope>
    <source>
        <strain evidence="3">JCM 16114</strain>
    </source>
</reference>
<evidence type="ECO:0000313" key="2">
    <source>
        <dbReference type="EMBL" id="GAA2215252.1"/>
    </source>
</evidence>
<evidence type="ECO:0008006" key="4">
    <source>
        <dbReference type="Google" id="ProtNLM"/>
    </source>
</evidence>
<dbReference type="Proteomes" id="UP001499843">
    <property type="component" value="Unassembled WGS sequence"/>
</dbReference>
<keyword evidence="1" id="KW-0472">Membrane</keyword>
<name>A0ABP5PU15_9ACTN</name>
<dbReference type="RefSeq" id="WP_344493834.1">
    <property type="nucleotide sequence ID" value="NZ_BAAAQX010000048.1"/>
</dbReference>
<feature type="transmembrane region" description="Helical" evidence="1">
    <location>
        <begin position="45"/>
        <end position="70"/>
    </location>
</feature>
<evidence type="ECO:0000313" key="3">
    <source>
        <dbReference type="Proteomes" id="UP001499843"/>
    </source>
</evidence>
<proteinExistence type="predicted"/>
<feature type="transmembrane region" description="Helical" evidence="1">
    <location>
        <begin position="6"/>
        <end position="24"/>
    </location>
</feature>
<comment type="caution">
    <text evidence="2">The sequence shown here is derived from an EMBL/GenBank/DDBJ whole genome shotgun (WGS) entry which is preliminary data.</text>
</comment>
<keyword evidence="1" id="KW-1133">Transmembrane helix</keyword>
<organism evidence="2 3">
    <name type="scientific">Nonomuraea monospora</name>
    <dbReference type="NCBI Taxonomy" id="568818"/>
    <lineage>
        <taxon>Bacteria</taxon>
        <taxon>Bacillati</taxon>
        <taxon>Actinomycetota</taxon>
        <taxon>Actinomycetes</taxon>
        <taxon>Streptosporangiales</taxon>
        <taxon>Streptosporangiaceae</taxon>
        <taxon>Nonomuraea</taxon>
    </lineage>
</organism>
<keyword evidence="3" id="KW-1185">Reference proteome</keyword>